<evidence type="ECO:0000313" key="4">
    <source>
        <dbReference type="Proteomes" id="UP000603912"/>
    </source>
</evidence>
<dbReference type="GO" id="GO:0043565">
    <property type="term" value="F:sequence-specific DNA binding"/>
    <property type="evidence" value="ECO:0007669"/>
    <property type="project" value="TreeGrafter"/>
</dbReference>
<dbReference type="GO" id="GO:0003700">
    <property type="term" value="F:DNA-binding transcription factor activity"/>
    <property type="evidence" value="ECO:0007669"/>
    <property type="project" value="TreeGrafter"/>
</dbReference>
<gene>
    <name evidence="3" type="ORF">GCM10007036_43370</name>
</gene>
<dbReference type="GO" id="GO:0006351">
    <property type="term" value="P:DNA-templated transcription"/>
    <property type="evidence" value="ECO:0007669"/>
    <property type="project" value="TreeGrafter"/>
</dbReference>
<dbReference type="EMBL" id="BMES01000003">
    <property type="protein sequence ID" value="GGH31888.1"/>
    <property type="molecule type" value="Genomic_DNA"/>
</dbReference>
<reference evidence="3" key="1">
    <citation type="journal article" date="2014" name="Int. J. Syst. Evol. Microbiol.">
        <title>Complete genome sequence of Corynebacterium casei LMG S-19264T (=DSM 44701T), isolated from a smear-ripened cheese.</title>
        <authorList>
            <consortium name="US DOE Joint Genome Institute (JGI-PGF)"/>
            <person name="Walter F."/>
            <person name="Albersmeier A."/>
            <person name="Kalinowski J."/>
            <person name="Ruckert C."/>
        </authorList>
    </citation>
    <scope>NUCLEOTIDE SEQUENCE</scope>
    <source>
        <strain evidence="3">CGMCC 1.12214</strain>
    </source>
</reference>
<protein>
    <recommendedName>
        <fullName evidence="2">LysR substrate-binding domain-containing protein</fullName>
    </recommendedName>
</protein>
<dbReference type="PANTHER" id="PTHR30537:SF31">
    <property type="entry name" value="TRANSCRIPTIONAL REGULATOR, LYSR FAMILY"/>
    <property type="match status" value="1"/>
</dbReference>
<dbReference type="Pfam" id="PF03466">
    <property type="entry name" value="LysR_substrate"/>
    <property type="match status" value="1"/>
</dbReference>
<dbReference type="InterPro" id="IPR005119">
    <property type="entry name" value="LysR_subst-bd"/>
</dbReference>
<dbReference type="RefSeq" id="WP_371875818.1">
    <property type="nucleotide sequence ID" value="NZ_BMES01000003.1"/>
</dbReference>
<dbReference type="Gene3D" id="3.40.190.290">
    <property type="match status" value="1"/>
</dbReference>
<dbReference type="PANTHER" id="PTHR30537">
    <property type="entry name" value="HTH-TYPE TRANSCRIPTIONAL REGULATOR"/>
    <property type="match status" value="1"/>
</dbReference>
<name>A0A917IC63_9HYPH</name>
<comment type="caution">
    <text evidence="3">The sequence shown here is derived from an EMBL/GenBank/DDBJ whole genome shotgun (WGS) entry which is preliminary data.</text>
</comment>
<evidence type="ECO:0000259" key="2">
    <source>
        <dbReference type="Pfam" id="PF03466"/>
    </source>
</evidence>
<dbReference type="SUPFAM" id="SSF53850">
    <property type="entry name" value="Periplasmic binding protein-like II"/>
    <property type="match status" value="1"/>
</dbReference>
<feature type="domain" description="LysR substrate-binding" evidence="2">
    <location>
        <begin position="11"/>
        <end position="95"/>
    </location>
</feature>
<evidence type="ECO:0000313" key="3">
    <source>
        <dbReference type="EMBL" id="GGH31888.1"/>
    </source>
</evidence>
<reference evidence="3" key="2">
    <citation type="submission" date="2020-09" db="EMBL/GenBank/DDBJ databases">
        <authorList>
            <person name="Sun Q."/>
            <person name="Zhou Y."/>
        </authorList>
    </citation>
    <scope>NUCLEOTIDE SEQUENCE</scope>
    <source>
        <strain evidence="3">CGMCC 1.12214</strain>
    </source>
</reference>
<dbReference type="InterPro" id="IPR058163">
    <property type="entry name" value="LysR-type_TF_proteobact-type"/>
</dbReference>
<keyword evidence="4" id="KW-1185">Reference proteome</keyword>
<dbReference type="Proteomes" id="UP000603912">
    <property type="component" value="Unassembled WGS sequence"/>
</dbReference>
<comment type="similarity">
    <text evidence="1">Belongs to the LysR transcriptional regulatory family.</text>
</comment>
<sequence length="98" mass="10611">MTWALEHEGGGTHVLRHEPRMTCADYAALCDAAADSLGVAFLPDHACTGSIASGKLVRVFDGWRSRDGIVHIVFTTRRGLPPAVRALIDQLAREFPAL</sequence>
<evidence type="ECO:0000256" key="1">
    <source>
        <dbReference type="ARBA" id="ARBA00009437"/>
    </source>
</evidence>
<organism evidence="3 4">
    <name type="scientific">Alsobacter metallidurans</name>
    <dbReference type="NCBI Taxonomy" id="340221"/>
    <lineage>
        <taxon>Bacteria</taxon>
        <taxon>Pseudomonadati</taxon>
        <taxon>Pseudomonadota</taxon>
        <taxon>Alphaproteobacteria</taxon>
        <taxon>Hyphomicrobiales</taxon>
        <taxon>Alsobacteraceae</taxon>
        <taxon>Alsobacter</taxon>
    </lineage>
</organism>
<accession>A0A917IC63</accession>
<dbReference type="AlphaFoldDB" id="A0A917IC63"/>
<proteinExistence type="inferred from homology"/>